<keyword evidence="3" id="KW-0378">Hydrolase</keyword>
<keyword evidence="12" id="KW-1133">Transmembrane helix</keyword>
<dbReference type="PANTHER" id="PTHR16631:SF17">
    <property type="entry name" value="GLUCAN ENDO-1,3-BETA-GLUCOSIDASE BTGC"/>
    <property type="match status" value="1"/>
</dbReference>
<evidence type="ECO:0000256" key="8">
    <source>
        <dbReference type="ARBA" id="ARBA00023326"/>
    </source>
</evidence>
<feature type="transmembrane region" description="Helical" evidence="12">
    <location>
        <begin position="12"/>
        <end position="32"/>
    </location>
</feature>
<proteinExistence type="predicted"/>
<evidence type="ECO:0000256" key="6">
    <source>
        <dbReference type="ARBA" id="ARBA00023277"/>
    </source>
</evidence>
<evidence type="ECO:0000256" key="1">
    <source>
        <dbReference type="ARBA" id="ARBA00004236"/>
    </source>
</evidence>
<feature type="transmembrane region" description="Helical" evidence="12">
    <location>
        <begin position="420"/>
        <end position="437"/>
    </location>
</feature>
<feature type="transmembrane region" description="Helical" evidence="12">
    <location>
        <begin position="472"/>
        <end position="492"/>
    </location>
</feature>
<evidence type="ECO:0000256" key="2">
    <source>
        <dbReference type="ARBA" id="ARBA00022475"/>
    </source>
</evidence>
<dbReference type="Gene3D" id="3.20.20.80">
    <property type="entry name" value="Glycosidases"/>
    <property type="match status" value="1"/>
</dbReference>
<feature type="transmembrane region" description="Helical" evidence="12">
    <location>
        <begin position="443"/>
        <end position="465"/>
    </location>
</feature>
<evidence type="ECO:0000256" key="7">
    <source>
        <dbReference type="ARBA" id="ARBA00023316"/>
    </source>
</evidence>
<protein>
    <recommendedName>
        <fullName evidence="11">Endo-1,3-beta-glucanase btgC</fullName>
    </recommendedName>
    <alternativeName>
        <fullName evidence="10">Laminarinase btgC</fullName>
    </alternativeName>
</protein>
<feature type="transmembrane region" description="Helical" evidence="12">
    <location>
        <begin position="498"/>
        <end position="515"/>
    </location>
</feature>
<evidence type="ECO:0000256" key="5">
    <source>
        <dbReference type="ARBA" id="ARBA00023180"/>
    </source>
</evidence>
<dbReference type="InterPro" id="IPR017853">
    <property type="entry name" value="GH"/>
</dbReference>
<dbReference type="KEGG" id="mbac:BN1209_0912"/>
<evidence type="ECO:0000256" key="4">
    <source>
        <dbReference type="ARBA" id="ARBA00023136"/>
    </source>
</evidence>
<evidence type="ECO:0000256" key="12">
    <source>
        <dbReference type="SAM" id="Phobius"/>
    </source>
</evidence>
<sequence>MSTSNQAPTKQTTLRFIAFNIVLSFFLLWWVWQQNQAATLPEIATSSDQKLQCVSYSPYYKNGQTPLNINTRISHAQIDHDLATLSQQFGCVRIYSVGQGLDYVPESAAKLGMKVYVGAWIGWVKKLNEKELKLAIQVANQYPDTVKALIIGNEVLLRGEQTEAAMKSYILRAKAATKVPVTYADVWEFWRKHPKLENDVDFVTVHILPYWEDQPQPIARAVNHTQNVMGVLSRTFTKPILIGETGWPSLGRQREGAKPSLVNQAAYMRGFLKVANQEHWNYNLIEAFDQPWKRGQEGTAGGYWGIYDVNMMPKFSFVGQVSERSDGLFMISAVLLGGLLFVVWSFIIRIRNPHHLLSMALLGSLVGISTKLQLEYLVTACRTPQELLALGGIAITGLISLLSFPAYLFQANQTAKNIILLSRTIFLLASLVASYLLSVDGRYRDFAITLYALPILQLSLGLSIFKQDIRPYFFAYRYLGILLVAASTFCLIREPSNLLALAWLGLSILIAWANWPLKANGTAPSTPL</sequence>
<evidence type="ECO:0000256" key="11">
    <source>
        <dbReference type="ARBA" id="ARBA00043078"/>
    </source>
</evidence>
<keyword evidence="8" id="KW-0624">Polysaccharide degradation</keyword>
<comment type="subcellular location">
    <subcellularLocation>
        <location evidence="1">Cell membrane</location>
    </subcellularLocation>
</comment>
<dbReference type="InterPro" id="IPR050732">
    <property type="entry name" value="Beta-glucan_modifiers"/>
</dbReference>
<dbReference type="RefSeq" id="WP_045751146.1">
    <property type="nucleotide sequence ID" value="NZ_LN794158.1"/>
</dbReference>
<keyword evidence="2" id="KW-1003">Cell membrane</keyword>
<evidence type="ECO:0000256" key="9">
    <source>
        <dbReference type="ARBA" id="ARBA00037649"/>
    </source>
</evidence>
<keyword evidence="4 12" id="KW-0472">Membrane</keyword>
<dbReference type="EMBL" id="LN794158">
    <property type="protein sequence ID" value="CEN55955.1"/>
    <property type="molecule type" value="Genomic_DNA"/>
</dbReference>
<organism evidence="13 14">
    <name type="scientific">Candidatus Methylopumilus turicensis</name>
    <dbReference type="NCBI Taxonomy" id="1581680"/>
    <lineage>
        <taxon>Bacteria</taxon>
        <taxon>Pseudomonadati</taxon>
        <taxon>Pseudomonadota</taxon>
        <taxon>Betaproteobacteria</taxon>
        <taxon>Nitrosomonadales</taxon>
        <taxon>Methylophilaceae</taxon>
        <taxon>Candidatus Methylopumilus</taxon>
    </lineage>
</organism>
<keyword evidence="5" id="KW-0325">Glycoprotein</keyword>
<evidence type="ECO:0000256" key="3">
    <source>
        <dbReference type="ARBA" id="ARBA00022801"/>
    </source>
</evidence>
<dbReference type="Proteomes" id="UP000056322">
    <property type="component" value="Chromosome 1"/>
</dbReference>
<comment type="function">
    <text evidence="9">Glucanases play a role in cell expansion during growth, in cell-cell fusion during mating, and in spore release during sporulation. This enzyme may be involved in beta-glucan degradation. Active on laminarin and lichenan.</text>
</comment>
<name>A0A0B7IUG6_9PROT</name>
<reference evidence="14" key="1">
    <citation type="submission" date="2014-12" db="EMBL/GenBank/DDBJ databases">
        <authorList>
            <person name="Salcher M.M."/>
        </authorList>
    </citation>
    <scope>NUCLEOTIDE SEQUENCE [LARGE SCALE GENOMIC DNA]</scope>
    <source>
        <strain evidence="14">MMS-10A-171</strain>
    </source>
</reference>
<dbReference type="AlphaFoldDB" id="A0A0B7IUG6"/>
<keyword evidence="12" id="KW-0812">Transmembrane</keyword>
<evidence type="ECO:0000256" key="10">
    <source>
        <dbReference type="ARBA" id="ARBA00042373"/>
    </source>
</evidence>
<dbReference type="STRING" id="1581680.BN1209_0912"/>
<keyword evidence="6" id="KW-0119">Carbohydrate metabolism</keyword>
<accession>A0A0B7IUG6</accession>
<evidence type="ECO:0000313" key="13">
    <source>
        <dbReference type="EMBL" id="CEN55955.1"/>
    </source>
</evidence>
<keyword evidence="7" id="KW-0961">Cell wall biogenesis/degradation</keyword>
<evidence type="ECO:0000313" key="14">
    <source>
        <dbReference type="Proteomes" id="UP000056322"/>
    </source>
</evidence>
<gene>
    <name evidence="13" type="ORF">BN1209_0912</name>
</gene>
<dbReference type="SUPFAM" id="SSF51445">
    <property type="entry name" value="(Trans)glycosidases"/>
    <property type="match status" value="1"/>
</dbReference>
<dbReference type="HOGENOM" id="CLU_016454_1_0_4"/>
<dbReference type="GO" id="GO:0005886">
    <property type="term" value="C:plasma membrane"/>
    <property type="evidence" value="ECO:0007669"/>
    <property type="project" value="UniProtKB-SubCell"/>
</dbReference>
<feature type="transmembrane region" description="Helical" evidence="12">
    <location>
        <begin position="386"/>
        <end position="408"/>
    </location>
</feature>
<keyword evidence="14" id="KW-1185">Reference proteome</keyword>
<feature type="transmembrane region" description="Helical" evidence="12">
    <location>
        <begin position="327"/>
        <end position="348"/>
    </location>
</feature>
<dbReference type="GO" id="GO:0000272">
    <property type="term" value="P:polysaccharide catabolic process"/>
    <property type="evidence" value="ECO:0007669"/>
    <property type="project" value="UniProtKB-KW"/>
</dbReference>
<dbReference type="OrthoDB" id="9806824at2"/>
<dbReference type="GO" id="GO:0071555">
    <property type="term" value="P:cell wall organization"/>
    <property type="evidence" value="ECO:0007669"/>
    <property type="project" value="UniProtKB-KW"/>
</dbReference>
<dbReference type="GO" id="GO:0016787">
    <property type="term" value="F:hydrolase activity"/>
    <property type="evidence" value="ECO:0007669"/>
    <property type="project" value="UniProtKB-KW"/>
</dbReference>
<dbReference type="PANTHER" id="PTHR16631">
    <property type="entry name" value="GLUCAN 1,3-BETA-GLUCOSIDASE"/>
    <property type="match status" value="1"/>
</dbReference>